<name>A0A482W951_ASBVE</name>
<dbReference type="PANTHER" id="PTHR24260">
    <property type="match status" value="1"/>
</dbReference>
<feature type="chain" id="PRO_5019844950" evidence="2">
    <location>
        <begin position="18"/>
        <end position="455"/>
    </location>
</feature>
<keyword evidence="2" id="KW-0732">Signal</keyword>
<feature type="domain" description="Peptidase S1" evidence="3">
    <location>
        <begin position="31"/>
        <end position="263"/>
    </location>
</feature>
<dbReference type="PROSITE" id="PS50240">
    <property type="entry name" value="TRYPSIN_DOM"/>
    <property type="match status" value="2"/>
</dbReference>
<dbReference type="Proteomes" id="UP000292052">
    <property type="component" value="Unassembled WGS sequence"/>
</dbReference>
<dbReference type="Pfam" id="PF00089">
    <property type="entry name" value="Trypsin"/>
    <property type="match status" value="3"/>
</dbReference>
<dbReference type="InterPro" id="IPR009003">
    <property type="entry name" value="Peptidase_S1_PA"/>
</dbReference>
<accession>A0A482W951</accession>
<dbReference type="PRINTS" id="PR00722">
    <property type="entry name" value="CHYMOTRYPSIN"/>
</dbReference>
<dbReference type="FunFam" id="2.40.10.10:FF:000005">
    <property type="entry name" value="Serine protease 37"/>
    <property type="match status" value="1"/>
</dbReference>
<evidence type="ECO:0000256" key="1">
    <source>
        <dbReference type="ARBA" id="ARBA00023157"/>
    </source>
</evidence>
<gene>
    <name evidence="4" type="ORF">BDFB_005083</name>
</gene>
<dbReference type="PROSITE" id="PS00135">
    <property type="entry name" value="TRYPSIN_SER"/>
    <property type="match status" value="2"/>
</dbReference>
<dbReference type="InterPro" id="IPR051333">
    <property type="entry name" value="CLIP_Serine_Protease"/>
</dbReference>
<evidence type="ECO:0000259" key="3">
    <source>
        <dbReference type="PROSITE" id="PS50240"/>
    </source>
</evidence>
<dbReference type="SMART" id="SM00020">
    <property type="entry name" value="Tryp_SPc"/>
    <property type="match status" value="2"/>
</dbReference>
<dbReference type="STRING" id="1661398.A0A482W951"/>
<dbReference type="EMBL" id="QDEB01015049">
    <property type="protein sequence ID" value="RZC41676.1"/>
    <property type="molecule type" value="Genomic_DNA"/>
</dbReference>
<evidence type="ECO:0000313" key="5">
    <source>
        <dbReference type="Proteomes" id="UP000292052"/>
    </source>
</evidence>
<keyword evidence="1" id="KW-1015">Disulfide bond</keyword>
<comment type="caution">
    <text evidence="4">The sequence shown here is derived from an EMBL/GenBank/DDBJ whole genome shotgun (WGS) entry which is preliminary data.</text>
</comment>
<dbReference type="InterPro" id="IPR043504">
    <property type="entry name" value="Peptidase_S1_PA_chymotrypsin"/>
</dbReference>
<proteinExistence type="predicted"/>
<organism evidence="4 5">
    <name type="scientific">Asbolus verrucosus</name>
    <name type="common">Desert ironclad beetle</name>
    <dbReference type="NCBI Taxonomy" id="1661398"/>
    <lineage>
        <taxon>Eukaryota</taxon>
        <taxon>Metazoa</taxon>
        <taxon>Ecdysozoa</taxon>
        <taxon>Arthropoda</taxon>
        <taxon>Hexapoda</taxon>
        <taxon>Insecta</taxon>
        <taxon>Pterygota</taxon>
        <taxon>Neoptera</taxon>
        <taxon>Endopterygota</taxon>
        <taxon>Coleoptera</taxon>
        <taxon>Polyphaga</taxon>
        <taxon>Cucujiformia</taxon>
        <taxon>Tenebrionidae</taxon>
        <taxon>Pimeliinae</taxon>
        <taxon>Asbolus</taxon>
    </lineage>
</organism>
<reference evidence="4 5" key="1">
    <citation type="submission" date="2017-03" db="EMBL/GenBank/DDBJ databases">
        <title>Genome of the blue death feigning beetle - Asbolus verrucosus.</title>
        <authorList>
            <person name="Rider S.D."/>
        </authorList>
    </citation>
    <scope>NUCLEOTIDE SEQUENCE [LARGE SCALE GENOMIC DNA]</scope>
    <source>
        <strain evidence="4">Butters</strain>
        <tissue evidence="4">Head and leg muscle</tissue>
    </source>
</reference>
<dbReference type="SUPFAM" id="SSF50494">
    <property type="entry name" value="Trypsin-like serine proteases"/>
    <property type="match status" value="2"/>
</dbReference>
<feature type="domain" description="Peptidase S1" evidence="3">
    <location>
        <begin position="266"/>
        <end position="453"/>
    </location>
</feature>
<feature type="signal peptide" evidence="2">
    <location>
        <begin position="1"/>
        <end position="17"/>
    </location>
</feature>
<evidence type="ECO:0000313" key="4">
    <source>
        <dbReference type="EMBL" id="RZC41676.1"/>
    </source>
</evidence>
<dbReference type="OrthoDB" id="5565075at2759"/>
<dbReference type="CDD" id="cd00190">
    <property type="entry name" value="Tryp_SPc"/>
    <property type="match status" value="2"/>
</dbReference>
<dbReference type="GO" id="GO:0006508">
    <property type="term" value="P:proteolysis"/>
    <property type="evidence" value="ECO:0007669"/>
    <property type="project" value="InterPro"/>
</dbReference>
<keyword evidence="5" id="KW-1185">Reference proteome</keyword>
<dbReference type="InterPro" id="IPR033116">
    <property type="entry name" value="TRYPSIN_SER"/>
</dbReference>
<dbReference type="Gene3D" id="2.40.10.10">
    <property type="entry name" value="Trypsin-like serine proteases"/>
    <property type="match status" value="4"/>
</dbReference>
<protein>
    <submittedName>
        <fullName evidence="4">Trypsin domain containing protein</fullName>
    </submittedName>
</protein>
<dbReference type="GO" id="GO:0004252">
    <property type="term" value="F:serine-type endopeptidase activity"/>
    <property type="evidence" value="ECO:0007669"/>
    <property type="project" value="InterPro"/>
</dbReference>
<dbReference type="AlphaFoldDB" id="A0A482W951"/>
<dbReference type="PANTHER" id="PTHR24260:SF136">
    <property type="entry name" value="GH08193P-RELATED"/>
    <property type="match status" value="1"/>
</dbReference>
<evidence type="ECO:0000256" key="2">
    <source>
        <dbReference type="SAM" id="SignalP"/>
    </source>
</evidence>
<dbReference type="InterPro" id="IPR001314">
    <property type="entry name" value="Peptidase_S1A"/>
</dbReference>
<dbReference type="InterPro" id="IPR001254">
    <property type="entry name" value="Trypsin_dom"/>
</dbReference>
<sequence length="455" mass="48676">MKLFVVLFFLCATAAWAKHLALNKSNPGLRIIGGDEARAGQFTFMAAITVQTETTQHFCGGALISNEWIVTAAQCVSGASLLTVRLGSIHLNKADPSSVTVATSHVVPHPDFNPETLENDIGLAKLRLPVELTDYIQPIALGTSKISNLARPTAVGWGQTSDASPALAATLNYVGLAVLTNEECRLTYGGQITDNMVCVDGNYNEGTCIGDSGSPLVVRPIGGTYLTLIGVSSFFSANGCESTDPSGYTRTYPYTDWIKNVTGLRIIGGDQARAGEFPFMVAISVQTETIQHLCGGALISNEWILTAAQCKTTLVSSNFGYLLNYIQPITLGTSKLSNLVGGIAMGWRQTNDENPDLAATLNYVHLAVLSNEECKISYGNQITDNMVCVQGNYNEGSCVGDSGGPLVIRPIGTKYFRHVGVSSFFSSNGCESTDPSGFTRTYPYLDWIKNVTSIE</sequence>